<keyword evidence="2" id="KW-0472">Membrane</keyword>
<gene>
    <name evidence="4" type="ORF">EQG66_06155</name>
</gene>
<dbReference type="SMART" id="SM00332">
    <property type="entry name" value="PP2Cc"/>
    <property type="match status" value="1"/>
</dbReference>
<dbReference type="PROSITE" id="PS51746">
    <property type="entry name" value="PPM_2"/>
    <property type="match status" value="1"/>
</dbReference>
<dbReference type="GO" id="GO:0004722">
    <property type="term" value="F:protein serine/threonine phosphatase activity"/>
    <property type="evidence" value="ECO:0007669"/>
    <property type="project" value="InterPro"/>
</dbReference>
<proteinExistence type="predicted"/>
<feature type="transmembrane region" description="Helical" evidence="2">
    <location>
        <begin position="283"/>
        <end position="308"/>
    </location>
</feature>
<dbReference type="InterPro" id="IPR001932">
    <property type="entry name" value="PPM-type_phosphatase-like_dom"/>
</dbReference>
<feature type="region of interest" description="Disordered" evidence="1">
    <location>
        <begin position="259"/>
        <end position="278"/>
    </location>
</feature>
<evidence type="ECO:0000313" key="5">
    <source>
        <dbReference type="Proteomes" id="UP000290958"/>
    </source>
</evidence>
<dbReference type="Proteomes" id="UP000290958">
    <property type="component" value="Unassembled WGS sequence"/>
</dbReference>
<keyword evidence="5" id="KW-1185">Reference proteome</keyword>
<keyword evidence="2" id="KW-1133">Transmembrane helix</keyword>
<dbReference type="RefSeq" id="WP_129403719.1">
    <property type="nucleotide sequence ID" value="NZ_SBKP01000004.1"/>
</dbReference>
<name>A0A4Q1KK02_9SPHN</name>
<dbReference type="CDD" id="cd00143">
    <property type="entry name" value="PP2Cc"/>
    <property type="match status" value="1"/>
</dbReference>
<comment type="caution">
    <text evidence="4">The sequence shown here is derived from an EMBL/GenBank/DDBJ whole genome shotgun (WGS) entry which is preliminary data.</text>
</comment>
<feature type="region of interest" description="Disordered" evidence="1">
    <location>
        <begin position="334"/>
        <end position="422"/>
    </location>
</feature>
<feature type="compositionally biased region" description="Polar residues" evidence="1">
    <location>
        <begin position="411"/>
        <end position="422"/>
    </location>
</feature>
<accession>A0A4Q1KK02</accession>
<evidence type="ECO:0000313" key="4">
    <source>
        <dbReference type="EMBL" id="RXR29529.1"/>
    </source>
</evidence>
<evidence type="ECO:0000256" key="2">
    <source>
        <dbReference type="SAM" id="Phobius"/>
    </source>
</evidence>
<sequence>MSQFNAFGSAKTIGQRKAQEDSIAWTEEFVDGAMGRPRLVVVADGMGGHAAGDVASELAVKSFITAYQRDTSGEATILREALDWANERLADFVARNSSADGMGCTVVALELNEEGSAFRWLSVGDSLLLSIRKEGISRINEDHSFREERRRTEETGGDVSAVPSANMLRSAVMGSHIPLVDDHTVWRRFSEDEILVLATDGIETIEMDRIAAIVRGSADAPSAAEALIAAVEQAQRPRQDNTTVAVIFGGSASIGDVAAGSANKKAERKSSPSGRRTSRQWQVGLLTGLLAGLALGTILGALGTWLILSPDKEKIEEAADNASVTGDTAKARVPIAGVPPVPQPAVTKADATTRLVDTPAVVEKPAPVVKRTERSNAGDKGEPLKPTLTGNGPATKSAQPAEPTPAPNPSKAGQGSSQDETS</sequence>
<dbReference type="EMBL" id="SBKP01000004">
    <property type="protein sequence ID" value="RXR29529.1"/>
    <property type="molecule type" value="Genomic_DNA"/>
</dbReference>
<dbReference type="Gene3D" id="3.60.40.10">
    <property type="entry name" value="PPM-type phosphatase domain"/>
    <property type="match status" value="1"/>
</dbReference>
<dbReference type="PANTHER" id="PTHR47992">
    <property type="entry name" value="PROTEIN PHOSPHATASE"/>
    <property type="match status" value="1"/>
</dbReference>
<evidence type="ECO:0000259" key="3">
    <source>
        <dbReference type="PROSITE" id="PS51746"/>
    </source>
</evidence>
<dbReference type="SMART" id="SM00331">
    <property type="entry name" value="PP2C_SIG"/>
    <property type="match status" value="1"/>
</dbReference>
<feature type="compositionally biased region" description="Low complexity" evidence="1">
    <location>
        <begin position="359"/>
        <end position="369"/>
    </location>
</feature>
<feature type="compositionally biased region" description="Polar residues" evidence="1">
    <location>
        <begin position="388"/>
        <end position="398"/>
    </location>
</feature>
<dbReference type="InterPro" id="IPR036457">
    <property type="entry name" value="PPM-type-like_dom_sf"/>
</dbReference>
<evidence type="ECO:0000256" key="1">
    <source>
        <dbReference type="SAM" id="MobiDB-lite"/>
    </source>
</evidence>
<protein>
    <recommendedName>
        <fullName evidence="3">PPM-type phosphatase domain-containing protein</fullName>
    </recommendedName>
</protein>
<dbReference type="SUPFAM" id="SSF81606">
    <property type="entry name" value="PP2C-like"/>
    <property type="match status" value="1"/>
</dbReference>
<feature type="compositionally biased region" description="Basic and acidic residues" evidence="1">
    <location>
        <begin position="370"/>
        <end position="383"/>
    </location>
</feature>
<dbReference type="InterPro" id="IPR015655">
    <property type="entry name" value="PP2C"/>
</dbReference>
<reference evidence="5" key="1">
    <citation type="submission" date="2019-01" db="EMBL/GenBank/DDBJ databases">
        <title>Cytophagaceae bacterium strain CAR-16.</title>
        <authorList>
            <person name="Chen W.-M."/>
        </authorList>
    </citation>
    <scope>NUCLEOTIDE SEQUENCE [LARGE SCALE GENOMIC DNA]</scope>
    <source>
        <strain evidence="5">CHR27</strain>
    </source>
</reference>
<keyword evidence="2" id="KW-0812">Transmembrane</keyword>
<dbReference type="OrthoDB" id="9801841at2"/>
<dbReference type="AlphaFoldDB" id="A0A4Q1KK02"/>
<feature type="domain" description="PPM-type phosphatase" evidence="3">
    <location>
        <begin position="6"/>
        <end position="249"/>
    </location>
</feature>
<dbReference type="Pfam" id="PF13672">
    <property type="entry name" value="PP2C_2"/>
    <property type="match status" value="1"/>
</dbReference>
<organism evidence="4 5">
    <name type="scientific">Sphingobium fluviale</name>
    <dbReference type="NCBI Taxonomy" id="2506423"/>
    <lineage>
        <taxon>Bacteria</taxon>
        <taxon>Pseudomonadati</taxon>
        <taxon>Pseudomonadota</taxon>
        <taxon>Alphaproteobacteria</taxon>
        <taxon>Sphingomonadales</taxon>
        <taxon>Sphingomonadaceae</taxon>
        <taxon>Sphingobium</taxon>
    </lineage>
</organism>